<dbReference type="AlphaFoldDB" id="A0A5A9NZY2"/>
<dbReference type="PANTHER" id="PTHR28634">
    <property type="entry name" value="ZINC FINGER B-BOX DOMAIN-CONTAINING PROTEIN 1"/>
    <property type="match status" value="1"/>
</dbReference>
<keyword evidence="7" id="KW-1185">Reference proteome</keyword>
<dbReference type="InterPro" id="IPR037688">
    <property type="entry name" value="ZBBX"/>
</dbReference>
<keyword evidence="2" id="KW-0862">Zinc</keyword>
<evidence type="ECO:0000313" key="6">
    <source>
        <dbReference type="EMBL" id="KAA0715228.1"/>
    </source>
</evidence>
<dbReference type="Pfam" id="PF22586">
    <property type="entry name" value="ANCHR-like_BBOX"/>
    <property type="match status" value="1"/>
</dbReference>
<keyword evidence="1 3" id="KW-0479">Metal-binding</keyword>
<name>A0A5A9NZY2_9TELE</name>
<evidence type="ECO:0000259" key="5">
    <source>
        <dbReference type="PROSITE" id="PS50119"/>
    </source>
</evidence>
<dbReference type="PROSITE" id="PS50119">
    <property type="entry name" value="ZF_BBOX"/>
    <property type="match status" value="1"/>
</dbReference>
<feature type="compositionally biased region" description="Basic and acidic residues" evidence="4">
    <location>
        <begin position="100"/>
        <end position="112"/>
    </location>
</feature>
<evidence type="ECO:0000256" key="1">
    <source>
        <dbReference type="ARBA" id="ARBA00022771"/>
    </source>
</evidence>
<feature type="region of interest" description="Disordered" evidence="4">
    <location>
        <begin position="387"/>
        <end position="414"/>
    </location>
</feature>
<dbReference type="EMBL" id="SOYY01000011">
    <property type="protein sequence ID" value="KAA0715228.1"/>
    <property type="molecule type" value="Genomic_DNA"/>
</dbReference>
<feature type="region of interest" description="Disordered" evidence="4">
    <location>
        <begin position="100"/>
        <end position="130"/>
    </location>
</feature>
<keyword evidence="1 3" id="KW-0863">Zinc-finger</keyword>
<evidence type="ECO:0000313" key="7">
    <source>
        <dbReference type="Proteomes" id="UP000324632"/>
    </source>
</evidence>
<sequence length="538" mass="61473">MKMCHGGVWGKCPPQLVALEVLSSHDSPESEEAVALISSRCLQKHSTCSNLRVCFGSGLWLVESSGLWAARNLRELRMEKVQLDKQTRDMEIKLEELRERMSQEKEEREKTGRARWRSSQPGVLGPTFHDAKTNKENAAHTLSPGKMKIRVLKDEPLPAVQKQMVAEPAVKTQDMNQKLRLRGRVCGQCEVQLAGLMCSECGEDYCVGCFVRFHQKGALQRHRMVPIQAQLQTPVTARDVLGRVQEQVRHQQSQLTPKSAQERETPEQIKIKHPGEQTHRTQVLFVKDGVDVDDEEGGKVEDSSLLRGYFDEEESARFFQEALKEWREKGRTGDAFRAGPTAGRPVSAMETQTEKKHREFIHLEFKEDTLSYMEKLLLKQSRRGQIEHFQSQSDTRHRPHPTTPPSAETDERSQKLTAERMEFRKYFTSLFAVALAEDAGKASGPAESCLRIVDLDEMETDAAANRSFGVEDENESNIWRIFHDIFYIIFVPDEQRFTFAKIRKLSFIEHETSRIATLHSYGSELRVIPKCAKGESEY</sequence>
<accession>A0A5A9NZY2</accession>
<evidence type="ECO:0000256" key="4">
    <source>
        <dbReference type="SAM" id="MobiDB-lite"/>
    </source>
</evidence>
<evidence type="ECO:0000256" key="2">
    <source>
        <dbReference type="ARBA" id="ARBA00022833"/>
    </source>
</evidence>
<dbReference type="GO" id="GO:0008270">
    <property type="term" value="F:zinc ion binding"/>
    <property type="evidence" value="ECO:0007669"/>
    <property type="project" value="UniProtKB-KW"/>
</dbReference>
<feature type="region of interest" description="Disordered" evidence="4">
    <location>
        <begin position="333"/>
        <end position="354"/>
    </location>
</feature>
<comment type="caution">
    <text evidence="6">The sequence shown here is derived from an EMBL/GenBank/DDBJ whole genome shotgun (WGS) entry which is preliminary data.</text>
</comment>
<feature type="domain" description="B box-type" evidence="5">
    <location>
        <begin position="181"/>
        <end position="227"/>
    </location>
</feature>
<dbReference type="PANTHER" id="PTHR28634:SF1">
    <property type="entry name" value="ZINC FINGER B-BOX DOMAIN-CONTAINING PROTEIN 1"/>
    <property type="match status" value="1"/>
</dbReference>
<organism evidence="6 7">
    <name type="scientific">Triplophysa tibetana</name>
    <dbReference type="NCBI Taxonomy" id="1572043"/>
    <lineage>
        <taxon>Eukaryota</taxon>
        <taxon>Metazoa</taxon>
        <taxon>Chordata</taxon>
        <taxon>Craniata</taxon>
        <taxon>Vertebrata</taxon>
        <taxon>Euteleostomi</taxon>
        <taxon>Actinopterygii</taxon>
        <taxon>Neopterygii</taxon>
        <taxon>Teleostei</taxon>
        <taxon>Ostariophysi</taxon>
        <taxon>Cypriniformes</taxon>
        <taxon>Nemacheilidae</taxon>
        <taxon>Triplophysa</taxon>
    </lineage>
</organism>
<proteinExistence type="predicted"/>
<gene>
    <name evidence="6" type="ORF">E1301_Tti008721</name>
</gene>
<dbReference type="Proteomes" id="UP000324632">
    <property type="component" value="Chromosome 11"/>
</dbReference>
<protein>
    <submittedName>
        <fullName evidence="6">Zinc finger B-box domain-containing protein 1</fullName>
    </submittedName>
</protein>
<evidence type="ECO:0000256" key="3">
    <source>
        <dbReference type="PROSITE-ProRule" id="PRU00024"/>
    </source>
</evidence>
<dbReference type="CDD" id="cd19818">
    <property type="entry name" value="Bbox1_ZBBX"/>
    <property type="match status" value="1"/>
</dbReference>
<dbReference type="InterPro" id="IPR000315">
    <property type="entry name" value="Znf_B-box"/>
</dbReference>
<reference evidence="6 7" key="1">
    <citation type="journal article" date="2019" name="Mol. Ecol. Resour.">
        <title>Chromosome-level genome assembly of Triplophysa tibetana, a fish adapted to the harsh high-altitude environment of the Tibetan Plateau.</title>
        <authorList>
            <person name="Yang X."/>
            <person name="Liu H."/>
            <person name="Ma Z."/>
            <person name="Zou Y."/>
            <person name="Zou M."/>
            <person name="Mao Y."/>
            <person name="Li X."/>
            <person name="Wang H."/>
            <person name="Chen T."/>
            <person name="Wang W."/>
            <person name="Yang R."/>
        </authorList>
    </citation>
    <scope>NUCLEOTIDE SEQUENCE [LARGE SCALE GENOMIC DNA]</scope>
    <source>
        <strain evidence="6">TTIB1903HZAU</strain>
        <tissue evidence="6">Muscle</tissue>
    </source>
</reference>